<dbReference type="PANTHER" id="PTHR43098">
    <property type="entry name" value="L-ORNITHINE N(5)-MONOOXYGENASE-RELATED"/>
    <property type="match status" value="1"/>
</dbReference>
<accession>A0A8J3VWR4</accession>
<dbReference type="Pfam" id="PF07992">
    <property type="entry name" value="Pyr_redox_2"/>
    <property type="match status" value="1"/>
</dbReference>
<keyword evidence="7 10" id="KW-0503">Monooxygenase</keyword>
<evidence type="ECO:0000256" key="6">
    <source>
        <dbReference type="ARBA" id="ARBA00023002"/>
    </source>
</evidence>
<keyword evidence="6" id="KW-0560">Oxidoreductase</keyword>
<dbReference type="PANTHER" id="PTHR43098:SF3">
    <property type="entry name" value="L-ORNITHINE N(5)-MONOOXYGENASE-RELATED"/>
    <property type="match status" value="1"/>
</dbReference>
<dbReference type="SUPFAM" id="SSF51905">
    <property type="entry name" value="FAD/NAD(P)-binding domain"/>
    <property type="match status" value="2"/>
</dbReference>
<comment type="similarity">
    <text evidence="2">Belongs to the FAD-binding monooxygenase family.</text>
</comment>
<dbReference type="GO" id="GO:0016709">
    <property type="term" value="F:oxidoreductase activity, acting on paired donors, with incorporation or reduction of molecular oxygen, NAD(P)H as one donor, and incorporation of one atom of oxygen"/>
    <property type="evidence" value="ECO:0007669"/>
    <property type="project" value="UniProtKB-ARBA"/>
</dbReference>
<evidence type="ECO:0000313" key="10">
    <source>
        <dbReference type="EMBL" id="GIH68104.1"/>
    </source>
</evidence>
<evidence type="ECO:0000256" key="1">
    <source>
        <dbReference type="ARBA" id="ARBA00001974"/>
    </source>
</evidence>
<evidence type="ECO:0000256" key="3">
    <source>
        <dbReference type="ARBA" id="ARBA00022630"/>
    </source>
</evidence>
<dbReference type="InterPro" id="IPR036188">
    <property type="entry name" value="FAD/NAD-bd_sf"/>
</dbReference>
<name>A0A8J3VWR4_9ACTN</name>
<evidence type="ECO:0000256" key="4">
    <source>
        <dbReference type="ARBA" id="ARBA00022827"/>
    </source>
</evidence>
<feature type="region of interest" description="Disordered" evidence="8">
    <location>
        <begin position="231"/>
        <end position="255"/>
    </location>
</feature>
<evidence type="ECO:0000256" key="7">
    <source>
        <dbReference type="ARBA" id="ARBA00023033"/>
    </source>
</evidence>
<dbReference type="Proteomes" id="UP000610966">
    <property type="component" value="Unassembled WGS sequence"/>
</dbReference>
<dbReference type="Gene3D" id="3.50.50.60">
    <property type="entry name" value="FAD/NAD(P)-binding domain"/>
    <property type="match status" value="3"/>
</dbReference>
<gene>
    <name evidence="10" type="ORF">Mth01_03570</name>
</gene>
<comment type="cofactor">
    <cofactor evidence="1">
        <name>FAD</name>
        <dbReference type="ChEBI" id="CHEBI:57692"/>
    </cofactor>
</comment>
<dbReference type="AlphaFoldDB" id="A0A8J3VWR4"/>
<proteinExistence type="inferred from homology"/>
<organism evidence="10 11">
    <name type="scientific">Sphaerimonospora thailandensis</name>
    <dbReference type="NCBI Taxonomy" id="795644"/>
    <lineage>
        <taxon>Bacteria</taxon>
        <taxon>Bacillati</taxon>
        <taxon>Actinomycetota</taxon>
        <taxon>Actinomycetes</taxon>
        <taxon>Streptosporangiales</taxon>
        <taxon>Streptosporangiaceae</taxon>
        <taxon>Sphaerimonospora</taxon>
    </lineage>
</organism>
<keyword evidence="3" id="KW-0285">Flavoprotein</keyword>
<feature type="domain" description="FAD/NAD(P)-binding" evidence="9">
    <location>
        <begin position="10"/>
        <end position="223"/>
    </location>
</feature>
<keyword evidence="5" id="KW-0521">NADP</keyword>
<dbReference type="InterPro" id="IPR023753">
    <property type="entry name" value="FAD/NAD-binding_dom"/>
</dbReference>
<dbReference type="InterPro" id="IPR050775">
    <property type="entry name" value="FAD-binding_Monooxygenases"/>
</dbReference>
<evidence type="ECO:0000256" key="5">
    <source>
        <dbReference type="ARBA" id="ARBA00022857"/>
    </source>
</evidence>
<dbReference type="RefSeq" id="WP_204010179.1">
    <property type="nucleotide sequence ID" value="NZ_BOOG01000005.1"/>
</dbReference>
<dbReference type="EMBL" id="BOOG01000005">
    <property type="protein sequence ID" value="GIH68104.1"/>
    <property type="molecule type" value="Genomic_DNA"/>
</dbReference>
<keyword evidence="4" id="KW-0274">FAD</keyword>
<comment type="caution">
    <text evidence="10">The sequence shown here is derived from an EMBL/GenBank/DDBJ whole genome shotgun (WGS) entry which is preliminary data.</text>
</comment>
<protein>
    <submittedName>
        <fullName evidence="10">Cyclohexanone monooxygenase</fullName>
    </submittedName>
</protein>
<sequence>MSTDSRPRLDVLVIGAGFAGLYAIHAARRAGLDVLCLEAGAGVGGTWYYNRYPGARCDVESIDYSYSFDEELQDEWEWSERYATQPEILAYIEHVAERFDLLDSVRLETRAVSAHFDERTSTWRVRSESGEEFEARYLLCATGSLSAPNKPAIPGIDDFAGEVLFTAEWPHTEPDLAGKRVGLIGTGSSGIQSTPLLAARAKQLTVFQRTPNYSVPALNRNFTPADQVRIREEYPERRRKSRRSGGGSPYVAYPKNGVDCTPEERLAALEKGWTTGGVLFGKTFPDQYVNEETNRYAADFFEAKIRRIVHDPATADDLIPDDHPIGTKRICTDSGYFETFNRDNVALVNLRKDPIVRITEWGIKTEGAAHELDVLIFATGFDAMTGALQRIDIRGTGGASFREAWREGPVSYLGYQVPDFPNLFIVSGPGSPAVLANMVLAAEMQIDWLLKLIRHADEMGANRIEPRADAAAKWTAHVQEAADQTLFPRANSWYVGANIEGKPRTFMLYVRGLGTYAGVCDQVAEDGYEGFVLTSHSPAPAR</sequence>
<evidence type="ECO:0000313" key="11">
    <source>
        <dbReference type="Proteomes" id="UP000610966"/>
    </source>
</evidence>
<keyword evidence="11" id="KW-1185">Reference proteome</keyword>
<dbReference type="PRINTS" id="PR00411">
    <property type="entry name" value="PNDRDTASEI"/>
</dbReference>
<evidence type="ECO:0000256" key="2">
    <source>
        <dbReference type="ARBA" id="ARBA00010139"/>
    </source>
</evidence>
<evidence type="ECO:0000256" key="8">
    <source>
        <dbReference type="SAM" id="MobiDB-lite"/>
    </source>
</evidence>
<evidence type="ECO:0000259" key="9">
    <source>
        <dbReference type="Pfam" id="PF07992"/>
    </source>
</evidence>
<reference evidence="10" key="1">
    <citation type="submission" date="2021-01" db="EMBL/GenBank/DDBJ databases">
        <title>Whole genome shotgun sequence of Sphaerimonospora thailandensis NBRC 107569.</title>
        <authorList>
            <person name="Komaki H."/>
            <person name="Tamura T."/>
        </authorList>
    </citation>
    <scope>NUCLEOTIDE SEQUENCE</scope>
    <source>
        <strain evidence="10">NBRC 107569</strain>
    </source>
</reference>